<keyword evidence="3 5" id="KW-0949">S-adenosyl-L-methionine</keyword>
<evidence type="ECO:0000256" key="3">
    <source>
        <dbReference type="ARBA" id="ARBA00022691"/>
    </source>
</evidence>
<proteinExistence type="inferred from homology"/>
<dbReference type="InterPro" id="IPR007848">
    <property type="entry name" value="Small_mtfrase_dom"/>
</dbReference>
<dbReference type="EC" id="2.1.1.297" evidence="5"/>
<evidence type="ECO:0000256" key="5">
    <source>
        <dbReference type="HAMAP-Rule" id="MF_02126"/>
    </source>
</evidence>
<reference evidence="8 9" key="1">
    <citation type="submission" date="2022-12" db="EMBL/GenBank/DDBJ databases">
        <title>Draft genome sequence of Paenibacillus sp. dW9.</title>
        <authorList>
            <person name="Choi E.-W."/>
            <person name="Kim D.-U."/>
        </authorList>
    </citation>
    <scope>NUCLEOTIDE SEQUENCE [LARGE SCALE GENOMIC DNA]</scope>
    <source>
        <strain evidence="9">dW9</strain>
    </source>
</reference>
<dbReference type="Gene3D" id="1.10.8.10">
    <property type="entry name" value="DNA helicase RuvA subunit, C-terminal domain"/>
    <property type="match status" value="1"/>
</dbReference>
<comment type="similarity">
    <text evidence="5">Belongs to the protein N5-glutamine methyltransferase family. PrmC subfamily.</text>
</comment>
<evidence type="ECO:0000256" key="1">
    <source>
        <dbReference type="ARBA" id="ARBA00022603"/>
    </source>
</evidence>
<feature type="domain" description="Release factor glutamine methyltransferase N-terminal" evidence="7">
    <location>
        <begin position="11"/>
        <end position="81"/>
    </location>
</feature>
<feature type="binding site" evidence="5">
    <location>
        <position position="238"/>
    </location>
    <ligand>
        <name>S-adenosyl-L-methionine</name>
        <dbReference type="ChEBI" id="CHEBI:59789"/>
    </ligand>
</feature>
<feature type="domain" description="Methyltransferase small" evidence="6">
    <location>
        <begin position="164"/>
        <end position="242"/>
    </location>
</feature>
<accession>A0ABT4QDE3</accession>
<evidence type="ECO:0000313" key="8">
    <source>
        <dbReference type="EMBL" id="MCZ8514806.1"/>
    </source>
</evidence>
<dbReference type="InterPro" id="IPR040758">
    <property type="entry name" value="PrmC_N"/>
</dbReference>
<evidence type="ECO:0000256" key="4">
    <source>
        <dbReference type="ARBA" id="ARBA00048391"/>
    </source>
</evidence>
<dbReference type="HAMAP" id="MF_02126">
    <property type="entry name" value="RF_methyltr_PrmC"/>
    <property type="match status" value="1"/>
</dbReference>
<dbReference type="GO" id="GO:0008168">
    <property type="term" value="F:methyltransferase activity"/>
    <property type="evidence" value="ECO:0007669"/>
    <property type="project" value="UniProtKB-KW"/>
</dbReference>
<dbReference type="CDD" id="cd02440">
    <property type="entry name" value="AdoMet_MTases"/>
    <property type="match status" value="1"/>
</dbReference>
<dbReference type="PROSITE" id="PS00092">
    <property type="entry name" value="N6_MTASE"/>
    <property type="match status" value="1"/>
</dbReference>
<dbReference type="Gene3D" id="3.40.50.150">
    <property type="entry name" value="Vaccinia Virus protein VP39"/>
    <property type="match status" value="1"/>
</dbReference>
<organism evidence="8 9">
    <name type="scientific">Paenibacillus gyeongsangnamensis</name>
    <dbReference type="NCBI Taxonomy" id="3388067"/>
    <lineage>
        <taxon>Bacteria</taxon>
        <taxon>Bacillati</taxon>
        <taxon>Bacillota</taxon>
        <taxon>Bacilli</taxon>
        <taxon>Bacillales</taxon>
        <taxon>Paenibacillaceae</taxon>
        <taxon>Paenibacillus</taxon>
    </lineage>
</organism>
<dbReference type="PANTHER" id="PTHR18895:SF74">
    <property type="entry name" value="MTRF1L RELEASE FACTOR GLUTAMINE METHYLTRANSFERASE"/>
    <property type="match status" value="1"/>
</dbReference>
<feature type="binding site" evidence="5">
    <location>
        <position position="192"/>
    </location>
    <ligand>
        <name>S-adenosyl-L-methionine</name>
        <dbReference type="ChEBI" id="CHEBI:59789"/>
    </ligand>
</feature>
<dbReference type="Pfam" id="PF17827">
    <property type="entry name" value="PrmC_N"/>
    <property type="match status" value="1"/>
</dbReference>
<name>A0ABT4QDE3_9BACL</name>
<comment type="catalytic activity">
    <reaction evidence="4 5">
        <text>L-glutaminyl-[peptide chain release factor] + S-adenosyl-L-methionine = N(5)-methyl-L-glutaminyl-[peptide chain release factor] + S-adenosyl-L-homocysteine + H(+)</text>
        <dbReference type="Rhea" id="RHEA:42896"/>
        <dbReference type="Rhea" id="RHEA-COMP:10271"/>
        <dbReference type="Rhea" id="RHEA-COMP:10272"/>
        <dbReference type="ChEBI" id="CHEBI:15378"/>
        <dbReference type="ChEBI" id="CHEBI:30011"/>
        <dbReference type="ChEBI" id="CHEBI:57856"/>
        <dbReference type="ChEBI" id="CHEBI:59789"/>
        <dbReference type="ChEBI" id="CHEBI:61891"/>
        <dbReference type="EC" id="2.1.1.297"/>
    </reaction>
</comment>
<dbReference type="InterPro" id="IPR002052">
    <property type="entry name" value="DNA_methylase_N6_adenine_CS"/>
</dbReference>
<gene>
    <name evidence="5" type="primary">prmC</name>
    <name evidence="8" type="ORF">O9H85_20775</name>
</gene>
<dbReference type="Pfam" id="PF05175">
    <property type="entry name" value="MTS"/>
    <property type="match status" value="1"/>
</dbReference>
<dbReference type="GO" id="GO:0032259">
    <property type="term" value="P:methylation"/>
    <property type="evidence" value="ECO:0007669"/>
    <property type="project" value="UniProtKB-KW"/>
</dbReference>
<feature type="binding site" evidence="5">
    <location>
        <begin position="169"/>
        <end position="173"/>
    </location>
    <ligand>
        <name>S-adenosyl-L-methionine</name>
        <dbReference type="ChEBI" id="CHEBI:59789"/>
    </ligand>
</feature>
<dbReference type="PANTHER" id="PTHR18895">
    <property type="entry name" value="HEMK METHYLTRANSFERASE"/>
    <property type="match status" value="1"/>
</dbReference>
<comment type="caution">
    <text evidence="5">Lacks conserved residue(s) required for the propagation of feature annotation.</text>
</comment>
<comment type="function">
    <text evidence="5">Methylates the class 1 translation termination release factors RF1/PrfA and RF2/PrfB on the glutamine residue of the universally conserved GGQ motif.</text>
</comment>
<dbReference type="InterPro" id="IPR019874">
    <property type="entry name" value="RF_methyltr_PrmC"/>
</dbReference>
<sequence>MSINRPATLREAYVEASSFLRRSGVLEPESNARLLLEHLLGESRTGLFLRWPEPFPREREADWQRLLSRKASGEPVQYIIGEQEFYGLPFTVTPAVLIPRPETELLVEQVVRLGRQLWGDGTVPAGEGGGLSGNRGRTAAAAEPDSACGAGQAGVAGFGSGGPRIADVGTGSGAIAVSLAVQCPGWRVTASDISLEALEVARGNSLRHGVAERVAFVEGDLLRPWIERGEPLDAVVSNPPYIPEGEEPSLQPEVRLYEPHTALFGGADGLEPYRRLTAQLGELAKLPQLVAFEVGQGQAPAVRSLLEQTAKWDEMLVVSDLAGIERHVIAYRKKS</sequence>
<keyword evidence="9" id="KW-1185">Reference proteome</keyword>
<keyword evidence="2 5" id="KW-0808">Transferase</keyword>
<evidence type="ECO:0000313" key="9">
    <source>
        <dbReference type="Proteomes" id="UP001527882"/>
    </source>
</evidence>
<protein>
    <recommendedName>
        <fullName evidence="5">Release factor glutamine methyltransferase</fullName>
        <shortName evidence="5">RF MTase</shortName>
        <ecNumber evidence="5">2.1.1.297</ecNumber>
    </recommendedName>
    <alternativeName>
        <fullName evidence="5">N5-glutamine methyltransferase PrmC</fullName>
    </alternativeName>
    <alternativeName>
        <fullName evidence="5">Protein-(glutamine-N5) MTase PrmC</fullName>
    </alternativeName>
    <alternativeName>
        <fullName evidence="5">Protein-glutamine N-methyltransferase PrmC</fullName>
    </alternativeName>
</protein>
<dbReference type="RefSeq" id="WP_269883336.1">
    <property type="nucleotide sequence ID" value="NZ_JAQAGZ010000014.1"/>
</dbReference>
<evidence type="ECO:0000259" key="7">
    <source>
        <dbReference type="Pfam" id="PF17827"/>
    </source>
</evidence>
<dbReference type="EMBL" id="JAQAGZ010000014">
    <property type="protein sequence ID" value="MCZ8514806.1"/>
    <property type="molecule type" value="Genomic_DNA"/>
</dbReference>
<evidence type="ECO:0000259" key="6">
    <source>
        <dbReference type="Pfam" id="PF05175"/>
    </source>
</evidence>
<comment type="caution">
    <text evidence="8">The sequence shown here is derived from an EMBL/GenBank/DDBJ whole genome shotgun (WGS) entry which is preliminary data.</text>
</comment>
<dbReference type="Proteomes" id="UP001527882">
    <property type="component" value="Unassembled WGS sequence"/>
</dbReference>
<dbReference type="SUPFAM" id="SSF53335">
    <property type="entry name" value="S-adenosyl-L-methionine-dependent methyltransferases"/>
    <property type="match status" value="1"/>
</dbReference>
<dbReference type="NCBIfam" id="TIGR00536">
    <property type="entry name" value="hemK_fam"/>
    <property type="match status" value="1"/>
</dbReference>
<keyword evidence="1 5" id="KW-0489">Methyltransferase</keyword>
<evidence type="ECO:0000256" key="2">
    <source>
        <dbReference type="ARBA" id="ARBA00022679"/>
    </source>
</evidence>
<dbReference type="InterPro" id="IPR029063">
    <property type="entry name" value="SAM-dependent_MTases_sf"/>
</dbReference>
<dbReference type="InterPro" id="IPR050320">
    <property type="entry name" value="N5-glutamine_MTase"/>
</dbReference>
<feature type="binding site" evidence="5">
    <location>
        <begin position="238"/>
        <end position="241"/>
    </location>
    <ligand>
        <name>substrate</name>
    </ligand>
</feature>
<dbReference type="InterPro" id="IPR004556">
    <property type="entry name" value="HemK-like"/>
</dbReference>